<dbReference type="OrthoDB" id="5291101at2"/>
<gene>
    <name evidence="2" type="ORF">FL622_04540</name>
</gene>
<reference evidence="2 3" key="1">
    <citation type="submission" date="2019-07" db="EMBL/GenBank/DDBJ databases">
        <title>Insights of Desulfuromonas acetexigens electromicrobiology.</title>
        <authorList>
            <person name="Katuri K."/>
            <person name="Sapireddy V."/>
            <person name="Shaw D.R."/>
            <person name="Saikaly P."/>
        </authorList>
    </citation>
    <scope>NUCLEOTIDE SEQUENCE [LARGE SCALE GENOMIC DNA]</scope>
    <source>
        <strain evidence="2 3">2873</strain>
    </source>
</reference>
<keyword evidence="2" id="KW-0808">Transferase</keyword>
<evidence type="ECO:0000259" key="1">
    <source>
        <dbReference type="Pfam" id="PF00535"/>
    </source>
</evidence>
<dbReference type="Gene3D" id="3.90.550.10">
    <property type="entry name" value="Spore Coat Polysaccharide Biosynthesis Protein SpsA, Chain A"/>
    <property type="match status" value="1"/>
</dbReference>
<sequence length="301" mass="33974">MISVVLATHNGEKTLPITLDAFCQLELPEIGVEFIVVDNASNDSTSSIIKEYLEKIPLKYFYERRKGKVFAINKGLEEARGDLIVLTDDDVVPVKSWLSAFLIAANQHPEAALFLGQIRPYWLGHPPTWLKQLTDIGRSCGCTPITMPEGNVPYHLAKGANMLVRKEVFQKVTLREDLWIAGQDAAGGEDTDFAKKAYELGFGLWFTPNAKIAHIVQPREMTVRAVWKRYYRIGRSIAAVQSEPLIKPKKIFGYPAWPFLHIAKRCLIVIGNIILFKKYGAMVEIINIATTWGRYIRRSGK</sequence>
<dbReference type="InterPro" id="IPR001173">
    <property type="entry name" value="Glyco_trans_2-like"/>
</dbReference>
<organism evidence="2 3">
    <name type="scientific">Trichloromonas acetexigens</name>
    <dbReference type="NCBI Taxonomy" id="38815"/>
    <lineage>
        <taxon>Bacteria</taxon>
        <taxon>Pseudomonadati</taxon>
        <taxon>Thermodesulfobacteriota</taxon>
        <taxon>Desulfuromonadia</taxon>
        <taxon>Desulfuromonadales</taxon>
        <taxon>Trichloromonadaceae</taxon>
        <taxon>Trichloromonas</taxon>
    </lineage>
</organism>
<dbReference type="InterPro" id="IPR029044">
    <property type="entry name" value="Nucleotide-diphossugar_trans"/>
</dbReference>
<comment type="caution">
    <text evidence="2">The sequence shown here is derived from an EMBL/GenBank/DDBJ whole genome shotgun (WGS) entry which is preliminary data.</text>
</comment>
<dbReference type="RefSeq" id="WP_092056296.1">
    <property type="nucleotide sequence ID" value="NZ_FOJJ01000012.1"/>
</dbReference>
<dbReference type="EMBL" id="VJVV01000002">
    <property type="protein sequence ID" value="TRO83357.1"/>
    <property type="molecule type" value="Genomic_DNA"/>
</dbReference>
<keyword evidence="3" id="KW-1185">Reference proteome</keyword>
<dbReference type="GO" id="GO:0016740">
    <property type="term" value="F:transferase activity"/>
    <property type="evidence" value="ECO:0007669"/>
    <property type="project" value="UniProtKB-KW"/>
</dbReference>
<dbReference type="PANTHER" id="PTHR43685:SF3">
    <property type="entry name" value="SLR2126 PROTEIN"/>
    <property type="match status" value="1"/>
</dbReference>
<dbReference type="CDD" id="cd00761">
    <property type="entry name" value="Glyco_tranf_GTA_type"/>
    <property type="match status" value="1"/>
</dbReference>
<evidence type="ECO:0000313" key="2">
    <source>
        <dbReference type="EMBL" id="TRO83357.1"/>
    </source>
</evidence>
<accession>A0A550JJG3</accession>
<evidence type="ECO:0000313" key="3">
    <source>
        <dbReference type="Proteomes" id="UP000317155"/>
    </source>
</evidence>
<protein>
    <submittedName>
        <fullName evidence="2">Glycosyltransferase family 2 protein</fullName>
    </submittedName>
</protein>
<dbReference type="PANTHER" id="PTHR43685">
    <property type="entry name" value="GLYCOSYLTRANSFERASE"/>
    <property type="match status" value="1"/>
</dbReference>
<dbReference type="AlphaFoldDB" id="A0A550JJG3"/>
<dbReference type="Pfam" id="PF00535">
    <property type="entry name" value="Glycos_transf_2"/>
    <property type="match status" value="1"/>
</dbReference>
<feature type="domain" description="Glycosyltransferase 2-like" evidence="1">
    <location>
        <begin position="3"/>
        <end position="172"/>
    </location>
</feature>
<dbReference type="InterPro" id="IPR050834">
    <property type="entry name" value="Glycosyltransf_2"/>
</dbReference>
<dbReference type="Proteomes" id="UP000317155">
    <property type="component" value="Unassembled WGS sequence"/>
</dbReference>
<name>A0A550JJG3_9BACT</name>
<proteinExistence type="predicted"/>
<dbReference type="SUPFAM" id="SSF53448">
    <property type="entry name" value="Nucleotide-diphospho-sugar transferases"/>
    <property type="match status" value="1"/>
</dbReference>